<dbReference type="Proteomes" id="UP000501602">
    <property type="component" value="Chromosome"/>
</dbReference>
<reference evidence="11 12" key="1">
    <citation type="submission" date="2020-04" db="EMBL/GenBank/DDBJ databases">
        <title>Ferrimonas sp. S7 isolated from sea water.</title>
        <authorList>
            <person name="Bae S.S."/>
            <person name="Baek K."/>
        </authorList>
    </citation>
    <scope>NUCLEOTIDE SEQUENCE [LARGE SCALE GENOMIC DNA]</scope>
    <source>
        <strain evidence="11 12">S7</strain>
    </source>
</reference>
<gene>
    <name evidence="11" type="primary">gspH</name>
    <name evidence="11" type="ORF">HER31_16795</name>
</gene>
<keyword evidence="5" id="KW-0997">Cell inner membrane</keyword>
<dbReference type="InterPro" id="IPR045584">
    <property type="entry name" value="Pilin-like"/>
</dbReference>
<dbReference type="InterPro" id="IPR049875">
    <property type="entry name" value="TypeII_GspH"/>
</dbReference>
<dbReference type="SUPFAM" id="SSF54523">
    <property type="entry name" value="Pili subunits"/>
    <property type="match status" value="1"/>
</dbReference>
<proteinExistence type="predicted"/>
<evidence type="ECO:0000313" key="12">
    <source>
        <dbReference type="Proteomes" id="UP000501602"/>
    </source>
</evidence>
<keyword evidence="8 10" id="KW-0472">Membrane</keyword>
<sequence>MLHCRHIASQQRGFTLLELLLVITLIGIMATSVAMVLSGDKTREALLESGNEFTVVLGTALEDAELTGELLGVVVEEQRYFFARWNLDDKDWEMVTGIDPLYRERQLPNGIEMSLQLEGLPLAQGDEPEESEFGLDESLFEKSDEEKEERPEPQLLLLPSGEMTAFNLQLSSSERGNKTEPVELVGNPLGQIRWLHELEVE</sequence>
<keyword evidence="4" id="KW-0488">Methylation</keyword>
<name>A0A6H1UH30_9GAMM</name>
<evidence type="ECO:0000256" key="2">
    <source>
        <dbReference type="ARBA" id="ARBA00021549"/>
    </source>
</evidence>
<evidence type="ECO:0000256" key="1">
    <source>
        <dbReference type="ARBA" id="ARBA00004377"/>
    </source>
</evidence>
<comment type="subcellular location">
    <subcellularLocation>
        <location evidence="1">Cell inner membrane</location>
        <topology evidence="1">Single-pass membrane protein</topology>
    </subcellularLocation>
</comment>
<evidence type="ECO:0000256" key="6">
    <source>
        <dbReference type="ARBA" id="ARBA00022692"/>
    </source>
</evidence>
<dbReference type="Pfam" id="PF07963">
    <property type="entry name" value="N_methyl"/>
    <property type="match status" value="1"/>
</dbReference>
<dbReference type="NCBIfam" id="TIGR01708">
    <property type="entry name" value="typeII_sec_gspH"/>
    <property type="match status" value="1"/>
</dbReference>
<feature type="transmembrane region" description="Helical" evidence="10">
    <location>
        <begin position="19"/>
        <end position="37"/>
    </location>
</feature>
<dbReference type="KEGG" id="fes:HER31_16795"/>
<evidence type="ECO:0000256" key="9">
    <source>
        <dbReference type="ARBA" id="ARBA00030775"/>
    </source>
</evidence>
<dbReference type="GO" id="GO:0015627">
    <property type="term" value="C:type II protein secretion system complex"/>
    <property type="evidence" value="ECO:0007669"/>
    <property type="project" value="InterPro"/>
</dbReference>
<keyword evidence="6 10" id="KW-0812">Transmembrane</keyword>
<evidence type="ECO:0000256" key="8">
    <source>
        <dbReference type="ARBA" id="ARBA00023136"/>
    </source>
</evidence>
<evidence type="ECO:0000256" key="3">
    <source>
        <dbReference type="ARBA" id="ARBA00022475"/>
    </source>
</evidence>
<dbReference type="PROSITE" id="PS00409">
    <property type="entry name" value="PROKAR_NTER_METHYL"/>
    <property type="match status" value="1"/>
</dbReference>
<accession>A0A6H1UH30</accession>
<dbReference type="InterPro" id="IPR002416">
    <property type="entry name" value="T2SS_protein-GspH"/>
</dbReference>
<dbReference type="EMBL" id="CP051180">
    <property type="protein sequence ID" value="QIZ78415.1"/>
    <property type="molecule type" value="Genomic_DNA"/>
</dbReference>
<dbReference type="PRINTS" id="PR00885">
    <property type="entry name" value="BCTERIALGSPH"/>
</dbReference>
<protein>
    <recommendedName>
        <fullName evidence="2">Type II secretion system protein H</fullName>
    </recommendedName>
    <alternativeName>
        <fullName evidence="9">General secretion pathway protein H</fullName>
    </alternativeName>
</protein>
<evidence type="ECO:0000313" key="11">
    <source>
        <dbReference type="EMBL" id="QIZ78415.1"/>
    </source>
</evidence>
<keyword evidence="3" id="KW-1003">Cell membrane</keyword>
<dbReference type="InterPro" id="IPR012902">
    <property type="entry name" value="N_methyl_site"/>
</dbReference>
<dbReference type="NCBIfam" id="TIGR02532">
    <property type="entry name" value="IV_pilin_GFxxxE"/>
    <property type="match status" value="1"/>
</dbReference>
<evidence type="ECO:0000256" key="5">
    <source>
        <dbReference type="ARBA" id="ARBA00022519"/>
    </source>
</evidence>
<evidence type="ECO:0000256" key="7">
    <source>
        <dbReference type="ARBA" id="ARBA00022989"/>
    </source>
</evidence>
<evidence type="ECO:0000256" key="10">
    <source>
        <dbReference type="SAM" id="Phobius"/>
    </source>
</evidence>
<dbReference type="GO" id="GO:0005886">
    <property type="term" value="C:plasma membrane"/>
    <property type="evidence" value="ECO:0007669"/>
    <property type="project" value="UniProtKB-SubCell"/>
</dbReference>
<organism evidence="11 12">
    <name type="scientific">Ferrimonas lipolytica</name>
    <dbReference type="NCBI Taxonomy" id="2724191"/>
    <lineage>
        <taxon>Bacteria</taxon>
        <taxon>Pseudomonadati</taxon>
        <taxon>Pseudomonadota</taxon>
        <taxon>Gammaproteobacteria</taxon>
        <taxon>Alteromonadales</taxon>
        <taxon>Ferrimonadaceae</taxon>
        <taxon>Ferrimonas</taxon>
    </lineage>
</organism>
<dbReference type="Gene3D" id="3.55.40.10">
    <property type="entry name" value="minor pseudopilin epsh domain"/>
    <property type="match status" value="1"/>
</dbReference>
<keyword evidence="7 10" id="KW-1133">Transmembrane helix</keyword>
<dbReference type="RefSeq" id="WP_168662361.1">
    <property type="nucleotide sequence ID" value="NZ_CP051180.1"/>
</dbReference>
<keyword evidence="12" id="KW-1185">Reference proteome</keyword>
<dbReference type="GO" id="GO:0015628">
    <property type="term" value="P:protein secretion by the type II secretion system"/>
    <property type="evidence" value="ECO:0007669"/>
    <property type="project" value="InterPro"/>
</dbReference>
<dbReference type="AlphaFoldDB" id="A0A6H1UH30"/>
<evidence type="ECO:0000256" key="4">
    <source>
        <dbReference type="ARBA" id="ARBA00022481"/>
    </source>
</evidence>